<evidence type="ECO:0000256" key="2">
    <source>
        <dbReference type="ARBA" id="ARBA00022692"/>
    </source>
</evidence>
<keyword evidence="9" id="KW-1185">Reference proteome</keyword>
<proteinExistence type="predicted"/>
<dbReference type="HOGENOM" id="CLU_714484_0_0_1"/>
<accession>M1VD27</accession>
<dbReference type="Pfam" id="PF03151">
    <property type="entry name" value="TPT"/>
    <property type="match status" value="1"/>
</dbReference>
<dbReference type="SUPFAM" id="SSF103481">
    <property type="entry name" value="Multidrug resistance efflux transporter EmrE"/>
    <property type="match status" value="1"/>
</dbReference>
<feature type="transmembrane region" description="Helical" evidence="6">
    <location>
        <begin position="150"/>
        <end position="168"/>
    </location>
</feature>
<reference evidence="8 9" key="1">
    <citation type="journal article" date="2004" name="Nature">
        <title>Genome sequence of the ultrasmall unicellular red alga Cyanidioschyzon merolae 10D.</title>
        <authorList>
            <person name="Matsuzaki M."/>
            <person name="Misumi O."/>
            <person name="Shin-i T."/>
            <person name="Maruyama S."/>
            <person name="Takahara M."/>
            <person name="Miyagishima S."/>
            <person name="Mori T."/>
            <person name="Nishida K."/>
            <person name="Yagisawa F."/>
            <person name="Nishida K."/>
            <person name="Yoshida Y."/>
            <person name="Nishimura Y."/>
            <person name="Nakao S."/>
            <person name="Kobayashi T."/>
            <person name="Momoyama Y."/>
            <person name="Higashiyama T."/>
            <person name="Minoda A."/>
            <person name="Sano M."/>
            <person name="Nomoto H."/>
            <person name="Oishi K."/>
            <person name="Hayashi H."/>
            <person name="Ohta F."/>
            <person name="Nishizaka S."/>
            <person name="Haga S."/>
            <person name="Miura S."/>
            <person name="Morishita T."/>
            <person name="Kabeya Y."/>
            <person name="Terasawa K."/>
            <person name="Suzuki Y."/>
            <person name="Ishii Y."/>
            <person name="Asakawa S."/>
            <person name="Takano H."/>
            <person name="Ohta N."/>
            <person name="Kuroiwa H."/>
            <person name="Tanaka K."/>
            <person name="Shimizu N."/>
            <person name="Sugano S."/>
            <person name="Sato N."/>
            <person name="Nozaki H."/>
            <person name="Ogasawara N."/>
            <person name="Kohara Y."/>
            <person name="Kuroiwa T."/>
        </authorList>
    </citation>
    <scope>NUCLEOTIDE SEQUENCE [LARGE SCALE GENOMIC DNA]</scope>
    <source>
        <strain evidence="8 9">10D</strain>
    </source>
</reference>
<dbReference type="OrthoDB" id="6418713at2759"/>
<feature type="domain" description="Sugar phosphate transporter" evidence="7">
    <location>
        <begin position="57"/>
        <end position="327"/>
    </location>
</feature>
<evidence type="ECO:0000256" key="4">
    <source>
        <dbReference type="ARBA" id="ARBA00023136"/>
    </source>
</evidence>
<dbReference type="RefSeq" id="XP_005536633.1">
    <property type="nucleotide sequence ID" value="XM_005536576.1"/>
</dbReference>
<keyword evidence="3 6" id="KW-1133">Transmembrane helix</keyword>
<evidence type="ECO:0000313" key="8">
    <source>
        <dbReference type="EMBL" id="BAM80597.1"/>
    </source>
</evidence>
<feature type="region of interest" description="Disordered" evidence="5">
    <location>
        <begin position="338"/>
        <end position="366"/>
    </location>
</feature>
<evidence type="ECO:0000256" key="3">
    <source>
        <dbReference type="ARBA" id="ARBA00022989"/>
    </source>
</evidence>
<reference evidence="8 9" key="2">
    <citation type="journal article" date="2007" name="BMC Biol.">
        <title>A 100%-complete sequence reveals unusually simple genomic features in the hot-spring red alga Cyanidioschyzon merolae.</title>
        <authorList>
            <person name="Nozaki H."/>
            <person name="Takano H."/>
            <person name="Misumi O."/>
            <person name="Terasawa K."/>
            <person name="Matsuzaki M."/>
            <person name="Maruyama S."/>
            <person name="Nishida K."/>
            <person name="Yagisawa F."/>
            <person name="Yoshida Y."/>
            <person name="Fujiwara T."/>
            <person name="Takio S."/>
            <person name="Tamura K."/>
            <person name="Chung S.J."/>
            <person name="Nakamura S."/>
            <person name="Kuroiwa H."/>
            <person name="Tanaka K."/>
            <person name="Sato N."/>
            <person name="Kuroiwa T."/>
        </authorList>
    </citation>
    <scope>NUCLEOTIDE SEQUENCE [LARGE SCALE GENOMIC DNA]</scope>
    <source>
        <strain evidence="8 9">10D</strain>
    </source>
</reference>
<comment type="subcellular location">
    <subcellularLocation>
        <location evidence="1">Membrane</location>
        <topology evidence="1">Multi-pass membrane protein</topology>
    </subcellularLocation>
</comment>
<keyword evidence="2 6" id="KW-0812">Transmembrane</keyword>
<dbReference type="EMBL" id="AP006493">
    <property type="protein sequence ID" value="BAM80597.1"/>
    <property type="molecule type" value="Genomic_DNA"/>
</dbReference>
<feature type="transmembrane region" description="Helical" evidence="6">
    <location>
        <begin position="250"/>
        <end position="272"/>
    </location>
</feature>
<gene>
    <name evidence="8" type="ORF">CYME_CMK248C</name>
</gene>
<sequence>MTTPPRREQAVQLLKAVVLAYSFSTSLVIYNKWLFTNCAAEERQTSRTAGRCLGWGFPYPLVVTCFHMLFLSLATQFYMWCVPSSRPTIDKPYRKPRLLLVGLFVALDIVFTNAGYLFLEASFVEMIKSSMPASVLLFGLAAGLEQRSGVLLAIVVIISVGLAVATVGEMNFHPVGFALELLAVLCGSARLIEQQLLLRYGAEGKLHSAVGLSPIQILYYQAPISFVTLLPAALAIGTTRMRHDALLKDALYVIETILILIAGGLLAVGLNFGDILLIDRSSALTSTVLGTVKTAVVIGVSWITFRNRISWLNLSGYAVCVVGVFLYQRYRQQQPSTSTKFDTASAEADAQSEHTPATGPGVPESTGLAKEVNMRLDVSAMQEDTAV</sequence>
<name>M1VD27_CYAM1</name>
<feature type="transmembrane region" description="Helical" evidence="6">
    <location>
        <begin position="309"/>
        <end position="327"/>
    </location>
</feature>
<feature type="transmembrane region" description="Helical" evidence="6">
    <location>
        <begin position="125"/>
        <end position="143"/>
    </location>
</feature>
<feature type="transmembrane region" description="Helical" evidence="6">
    <location>
        <begin position="12"/>
        <end position="30"/>
    </location>
</feature>
<dbReference type="eggNOG" id="KOG1441">
    <property type="taxonomic scope" value="Eukaryota"/>
</dbReference>
<keyword evidence="4 6" id="KW-0472">Membrane</keyword>
<feature type="transmembrane region" description="Helical" evidence="6">
    <location>
        <begin position="57"/>
        <end position="78"/>
    </location>
</feature>
<evidence type="ECO:0000256" key="6">
    <source>
        <dbReference type="SAM" id="Phobius"/>
    </source>
</evidence>
<evidence type="ECO:0000256" key="1">
    <source>
        <dbReference type="ARBA" id="ARBA00004141"/>
    </source>
</evidence>
<feature type="transmembrane region" description="Helical" evidence="6">
    <location>
        <begin position="284"/>
        <end position="303"/>
    </location>
</feature>
<evidence type="ECO:0000259" key="7">
    <source>
        <dbReference type="Pfam" id="PF03151"/>
    </source>
</evidence>
<dbReference type="Proteomes" id="UP000007014">
    <property type="component" value="Chromosome 11"/>
</dbReference>
<organism evidence="8 9">
    <name type="scientific">Cyanidioschyzon merolae (strain NIES-3377 / 10D)</name>
    <name type="common">Unicellular red alga</name>
    <dbReference type="NCBI Taxonomy" id="280699"/>
    <lineage>
        <taxon>Eukaryota</taxon>
        <taxon>Rhodophyta</taxon>
        <taxon>Bangiophyceae</taxon>
        <taxon>Cyanidiales</taxon>
        <taxon>Cyanidiaceae</taxon>
        <taxon>Cyanidioschyzon</taxon>
    </lineage>
</organism>
<dbReference type="InterPro" id="IPR037185">
    <property type="entry name" value="EmrE-like"/>
</dbReference>
<dbReference type="AlphaFoldDB" id="M1VD27"/>
<dbReference type="GeneID" id="16994228"/>
<dbReference type="OMA" id="LFWEVPK"/>
<evidence type="ECO:0000256" key="5">
    <source>
        <dbReference type="SAM" id="MobiDB-lite"/>
    </source>
</evidence>
<dbReference type="InterPro" id="IPR004853">
    <property type="entry name" value="Sugar_P_trans_dom"/>
</dbReference>
<dbReference type="InterPro" id="IPR050186">
    <property type="entry name" value="TPT_transporter"/>
</dbReference>
<evidence type="ECO:0000313" key="9">
    <source>
        <dbReference type="Proteomes" id="UP000007014"/>
    </source>
</evidence>
<feature type="transmembrane region" description="Helical" evidence="6">
    <location>
        <begin position="217"/>
        <end position="238"/>
    </location>
</feature>
<protein>
    <submittedName>
        <fullName evidence="8">Similar to phosphate/phosphoenolpyruvate translocator protein</fullName>
    </submittedName>
</protein>
<feature type="transmembrane region" description="Helical" evidence="6">
    <location>
        <begin position="98"/>
        <end position="119"/>
    </location>
</feature>
<dbReference type="Gramene" id="CMK248CT">
    <property type="protein sequence ID" value="CMK248CT"/>
    <property type="gene ID" value="CMK248C"/>
</dbReference>
<dbReference type="KEGG" id="cme:CYME_CMK248C"/>
<dbReference type="PANTHER" id="PTHR11132">
    <property type="entry name" value="SOLUTE CARRIER FAMILY 35"/>
    <property type="match status" value="1"/>
</dbReference>
<dbReference type="GO" id="GO:0016020">
    <property type="term" value="C:membrane"/>
    <property type="evidence" value="ECO:0007669"/>
    <property type="project" value="UniProtKB-SubCell"/>
</dbReference>